<dbReference type="RefSeq" id="XP_067922255.1">
    <property type="nucleotide sequence ID" value="XM_068065767.1"/>
</dbReference>
<feature type="region of interest" description="Disordered" evidence="1">
    <location>
        <begin position="34"/>
        <end position="64"/>
    </location>
</feature>
<gene>
    <name evidence="2" type="ORF">CSUI_005596</name>
</gene>
<evidence type="ECO:0000313" key="2">
    <source>
        <dbReference type="EMBL" id="PHJ20568.1"/>
    </source>
</evidence>
<dbReference type="EMBL" id="MIGC01002699">
    <property type="protein sequence ID" value="PHJ20568.1"/>
    <property type="molecule type" value="Genomic_DNA"/>
</dbReference>
<sequence length="105" mass="11389">MWLRTKERKSPARQDTPGPLLTCCNLGTLDAKPKPCPNVPTSRGWSMPAKQSRSKTGGKSCGGSRSRIVDLGLIVYAEKDFYAADPATSVLGPKQVLLSTNRKSR</sequence>
<accession>A0A2C6KWI7</accession>
<comment type="caution">
    <text evidence="2">The sequence shown here is derived from an EMBL/GenBank/DDBJ whole genome shotgun (WGS) entry which is preliminary data.</text>
</comment>
<dbReference type="VEuPathDB" id="ToxoDB:CSUI_005596"/>
<organism evidence="2 3">
    <name type="scientific">Cystoisospora suis</name>
    <dbReference type="NCBI Taxonomy" id="483139"/>
    <lineage>
        <taxon>Eukaryota</taxon>
        <taxon>Sar</taxon>
        <taxon>Alveolata</taxon>
        <taxon>Apicomplexa</taxon>
        <taxon>Conoidasida</taxon>
        <taxon>Coccidia</taxon>
        <taxon>Eucoccidiorida</taxon>
        <taxon>Eimeriorina</taxon>
        <taxon>Sarcocystidae</taxon>
        <taxon>Cystoisospora</taxon>
    </lineage>
</organism>
<name>A0A2C6KWI7_9APIC</name>
<evidence type="ECO:0000256" key="1">
    <source>
        <dbReference type="SAM" id="MobiDB-lite"/>
    </source>
</evidence>
<dbReference type="AlphaFoldDB" id="A0A2C6KWI7"/>
<evidence type="ECO:0000313" key="3">
    <source>
        <dbReference type="Proteomes" id="UP000221165"/>
    </source>
</evidence>
<dbReference type="GeneID" id="94428978"/>
<reference evidence="2 3" key="1">
    <citation type="journal article" date="2017" name="Int. J. Parasitol.">
        <title>The genome of the protozoan parasite Cystoisospora suis and a reverse vaccinology approach to identify vaccine candidates.</title>
        <authorList>
            <person name="Palmieri N."/>
            <person name="Shrestha A."/>
            <person name="Ruttkowski B."/>
            <person name="Beck T."/>
            <person name="Vogl C."/>
            <person name="Tomley F."/>
            <person name="Blake D.P."/>
            <person name="Joachim A."/>
        </authorList>
    </citation>
    <scope>NUCLEOTIDE SEQUENCE [LARGE SCALE GENOMIC DNA]</scope>
    <source>
        <strain evidence="2 3">Wien I</strain>
    </source>
</reference>
<keyword evidence="3" id="KW-1185">Reference proteome</keyword>
<proteinExistence type="predicted"/>
<feature type="compositionally biased region" description="Polar residues" evidence="1">
    <location>
        <begin position="39"/>
        <end position="57"/>
    </location>
</feature>
<protein>
    <submittedName>
        <fullName evidence="2">Uncharacterized protein</fullName>
    </submittedName>
</protein>
<dbReference type="Proteomes" id="UP000221165">
    <property type="component" value="Unassembled WGS sequence"/>
</dbReference>